<evidence type="ECO:0000256" key="3">
    <source>
        <dbReference type="ARBA" id="ARBA00023015"/>
    </source>
</evidence>
<dbReference type="GO" id="GO:0046983">
    <property type="term" value="F:protein dimerization activity"/>
    <property type="evidence" value="ECO:0007669"/>
    <property type="project" value="InterPro"/>
</dbReference>
<dbReference type="FunFam" id="4.10.280.10:FF:000083">
    <property type="entry name" value="Neuronal PAS domain protein 1"/>
    <property type="match status" value="1"/>
</dbReference>
<dbReference type="EMBL" id="JAAWVO010043183">
    <property type="protein sequence ID" value="MBN3319078.1"/>
    <property type="molecule type" value="Genomic_DNA"/>
</dbReference>
<dbReference type="PROSITE" id="PS50112">
    <property type="entry name" value="PAS"/>
    <property type="match status" value="2"/>
</dbReference>
<evidence type="ECO:0000259" key="11">
    <source>
        <dbReference type="PROSITE" id="PS50112"/>
    </source>
</evidence>
<feature type="non-terminal residue" evidence="13">
    <location>
        <position position="1"/>
    </location>
</feature>
<keyword evidence="14" id="KW-1185">Reference proteome</keyword>
<feature type="region of interest" description="Disordered" evidence="10">
    <location>
        <begin position="393"/>
        <end position="419"/>
    </location>
</feature>
<name>A0A8J7NV27_ATRSP</name>
<comment type="subcellular location">
    <subcellularLocation>
        <location evidence="1">Nucleus</location>
    </subcellularLocation>
</comment>
<dbReference type="Gene3D" id="3.30.450.20">
    <property type="entry name" value="PAS domain"/>
    <property type="match status" value="2"/>
</dbReference>
<evidence type="ECO:0000313" key="13">
    <source>
        <dbReference type="EMBL" id="MBN3319078.1"/>
    </source>
</evidence>
<evidence type="ECO:0000256" key="1">
    <source>
        <dbReference type="ARBA" id="ARBA00004123"/>
    </source>
</evidence>
<dbReference type="InterPro" id="IPR000014">
    <property type="entry name" value="PAS"/>
</dbReference>
<dbReference type="InterPro" id="IPR013767">
    <property type="entry name" value="PAS_fold"/>
</dbReference>
<dbReference type="GO" id="GO:0000977">
    <property type="term" value="F:RNA polymerase II transcription regulatory region sequence-specific DNA binding"/>
    <property type="evidence" value="ECO:0007669"/>
    <property type="project" value="TreeGrafter"/>
</dbReference>
<feature type="compositionally biased region" description="Polar residues" evidence="10">
    <location>
        <begin position="1195"/>
        <end position="1207"/>
    </location>
</feature>
<feature type="compositionally biased region" description="Basic and acidic residues" evidence="10">
    <location>
        <begin position="1218"/>
        <end position="1233"/>
    </location>
</feature>
<keyword evidence="6" id="KW-0539">Nucleus</keyword>
<reference evidence="13" key="1">
    <citation type="journal article" date="2021" name="Cell">
        <title>Tracing the genetic footprints of vertebrate landing in non-teleost ray-finned fishes.</title>
        <authorList>
            <person name="Bi X."/>
            <person name="Wang K."/>
            <person name="Yang L."/>
            <person name="Pan H."/>
            <person name="Jiang H."/>
            <person name="Wei Q."/>
            <person name="Fang M."/>
            <person name="Yu H."/>
            <person name="Zhu C."/>
            <person name="Cai Y."/>
            <person name="He Y."/>
            <person name="Gan X."/>
            <person name="Zeng H."/>
            <person name="Yu D."/>
            <person name="Zhu Y."/>
            <person name="Jiang H."/>
            <person name="Qiu Q."/>
            <person name="Yang H."/>
            <person name="Zhang Y.E."/>
            <person name="Wang W."/>
            <person name="Zhu M."/>
            <person name="He S."/>
            <person name="Zhang G."/>
        </authorList>
    </citation>
    <scope>NUCLEOTIDE SEQUENCE</scope>
    <source>
        <strain evidence="13">Allg_001</strain>
    </source>
</reference>
<evidence type="ECO:0000256" key="8">
    <source>
        <dbReference type="ARBA" id="ARBA00063691"/>
    </source>
</evidence>
<evidence type="ECO:0000256" key="9">
    <source>
        <dbReference type="ARBA" id="ARBA00070617"/>
    </source>
</evidence>
<dbReference type="FunFam" id="3.30.450.20:FF:000025">
    <property type="entry name" value="Neuronal PAS domain protein 3 isoform 1"/>
    <property type="match status" value="1"/>
</dbReference>
<dbReference type="Pfam" id="PF00989">
    <property type="entry name" value="PAS"/>
    <property type="match status" value="1"/>
</dbReference>
<feature type="domain" description="PAS" evidence="11">
    <location>
        <begin position="897"/>
        <end position="963"/>
    </location>
</feature>
<feature type="compositionally biased region" description="Low complexity" evidence="10">
    <location>
        <begin position="964"/>
        <end position="995"/>
    </location>
</feature>
<dbReference type="CDD" id="cd00130">
    <property type="entry name" value="PAS"/>
    <property type="match status" value="2"/>
</dbReference>
<evidence type="ECO:0000256" key="4">
    <source>
        <dbReference type="ARBA" id="ARBA00023125"/>
    </source>
</evidence>
<feature type="compositionally biased region" description="Basic and acidic residues" evidence="10">
    <location>
        <begin position="1265"/>
        <end position="1277"/>
    </location>
</feature>
<dbReference type="FunFam" id="3.30.450.20:FF:000021">
    <property type="entry name" value="Neuronal PAS domain-containing protein 3"/>
    <property type="match status" value="1"/>
</dbReference>
<evidence type="ECO:0000259" key="12">
    <source>
        <dbReference type="PROSITE" id="PS50888"/>
    </source>
</evidence>
<dbReference type="CDD" id="cd19731">
    <property type="entry name" value="bHLH-PAS_NPAS1_PASD5"/>
    <property type="match status" value="1"/>
</dbReference>
<keyword evidence="3" id="KW-0805">Transcription regulation</keyword>
<feature type="region of interest" description="Disordered" evidence="10">
    <location>
        <begin position="1188"/>
        <end position="1365"/>
    </location>
</feature>
<feature type="domain" description="BHLH" evidence="12">
    <location>
        <begin position="802"/>
        <end position="855"/>
    </location>
</feature>
<feature type="region of interest" description="Disordered" evidence="10">
    <location>
        <begin position="962"/>
        <end position="998"/>
    </location>
</feature>
<proteinExistence type="predicted"/>
<evidence type="ECO:0000256" key="10">
    <source>
        <dbReference type="SAM" id="MobiDB-lite"/>
    </source>
</evidence>
<dbReference type="SMART" id="SM00091">
    <property type="entry name" value="PAS"/>
    <property type="match status" value="2"/>
</dbReference>
<dbReference type="Pfam" id="PF23171">
    <property type="entry name" value="bHLH_HIF1A"/>
    <property type="match status" value="1"/>
</dbReference>
<keyword evidence="5" id="KW-0804">Transcription</keyword>
<sequence>MIQEMEALSWQGPAVFVSCLRTEQLRSGLGRAGQGVGMCVEVPLGSVGSDPRGAYVCPDSRPAQGCGLACLFTVCCNLRDSSGLSLEDAAFAWGGGLRKAVPPAPSLHLWYLYCRPPGRRPPCVIDKHYSWLPAQVTRKPSLDYNVIPVQRSLWWHPFLVGEGGIRIAVMQHCHALLCSAGAAGISRSLTQLGREIRPVCGAGGGIRVESYQDSRACLSPSADISQVGHRVRLARGCCCTEPPLSGGCRDPVSWRQARSPSEDARLRQEGLPSSLFCTHCWGKVTYSSAVSFCCASPRWEGGVRAGAPMCAGGPDLSLPCPGDQPLSGQPERRSVFRGESEQSDPEREGGMYQYSELCLRASGGGRACGRCAWRAPCLWSARAELRLPARPASCSGTVDRPRRRAPPLSPARGCRRGAREQLEMPVSRNTALPGETRGFTGLKVAAPVSDKVSDSPQPSCFQMCRRCRGCSLSSVTENQQVPAWIIPLASCDRLVPGGSMQRTRPCWVVQEPGDNSSGGYLGRNELPTPVGFLGGQSQSLLPPVRACISVAAVPAVSSERVGMAAGPSVSEGRRVCVEWDFLQGLLTKPPPLPWKSWGHWEAMRIRYRRTDLFQSSMLDYCSELGLIVMRSHSIATLSMVYSEFQKIRISELQRSRARHVQKESRMNTSWARARRAALIHTHVCAWAAAECTLTPHLISCNERLVRSFSLPPAVSGCPQYSTPPGVVLGIRDPVKTRELSHRRDFEKAPSLGRGCVTAVPSPACPVCPEMAAGSLDRVAVSPLTRCWPVPRLVMEECSLQNLRKEKSRNAARSRRGKENFEFFELAKMLPLPGAITSQLDKASVIRLTISYLRMRDFSSQGDPPWSPLQDRGPHNKAVGRTMSSVATDVFEQHLGGHLLQSLDGFVFVVSHDGRFLYISETVSIYLGLSQVELTGSSVFDYIHPADHVEMAERLGMRPHLQGGAESHAANESASSSASTSSLAEAPEPEETLSPLCPEPDPLERSFFIRMKSTLTKRGLHVKSSGYKVIHVTGRLHSRPGSSSPRTLGLVALAHTLPPSTLSEVRMESHMFVFRVNLDLQVTYCENRISDYMDLSPAEVIGHSCYRFVHVQDLDRLRQSHEDLLRKGQVVTGYYRWLQRRGGFLWVQSCATVSINMKTPHDRNIIWVNYVLSRAELPDTPLDIQQLPERLRPERTTPQQHPKGSPSLQRPDCSGSGSEARETFLPDSPSDERRKRSRQHASGEGSPEVSKMQPDLSSVESDVEDDVRRDYKRLKAEEGQCPEMGTGEEEEAGLPNGPTRVKTEREPPTGPRSRSPAPSRPSPPAGPADRGRTPIGVLSPEAPPQSLFTPASPALCPPPGPGRDQEALHRLALPPTIGAQGPQSLFAPSTIRYAPAEGAGLGAPAHLKAPPSLFPLPPFSSGFGVPCSPFPPILPFCINGLRGAAARKEED</sequence>
<comment type="subunit">
    <text evidence="8">Efficient DNA binding requires dimerization with another bHLH protein. Interacts with ARNT; forms a heterodimer that binds core DNA sequence 5'-[AG]CGTG-3' within the hypoxia response element (HRE) leading to a transcriptional repressor on its target gene TH.</text>
</comment>
<evidence type="ECO:0000313" key="14">
    <source>
        <dbReference type="Proteomes" id="UP000736164"/>
    </source>
</evidence>
<dbReference type="PANTHER" id="PTHR23043:SF25">
    <property type="entry name" value="NEURONAL PAS DOMAIN-CONTAINING PROTEIN 1"/>
    <property type="match status" value="1"/>
</dbReference>
<dbReference type="SUPFAM" id="SSF47459">
    <property type="entry name" value="HLH, helix-loop-helix DNA-binding domain"/>
    <property type="match status" value="1"/>
</dbReference>
<dbReference type="InterPro" id="IPR011598">
    <property type="entry name" value="bHLH_dom"/>
</dbReference>
<organism evidence="13 14">
    <name type="scientific">Atractosteus spatula</name>
    <name type="common">Alligator gar</name>
    <name type="synonym">Lepisosteus spatula</name>
    <dbReference type="NCBI Taxonomy" id="7917"/>
    <lineage>
        <taxon>Eukaryota</taxon>
        <taxon>Metazoa</taxon>
        <taxon>Chordata</taxon>
        <taxon>Craniata</taxon>
        <taxon>Vertebrata</taxon>
        <taxon>Euteleostomi</taxon>
        <taxon>Actinopterygii</taxon>
        <taxon>Neopterygii</taxon>
        <taxon>Holostei</taxon>
        <taxon>Semionotiformes</taxon>
        <taxon>Lepisosteidae</taxon>
        <taxon>Atractosteus</taxon>
    </lineage>
</organism>
<feature type="region of interest" description="Disordered" evidence="10">
    <location>
        <begin position="321"/>
        <end position="349"/>
    </location>
</feature>
<dbReference type="GO" id="GO:0000981">
    <property type="term" value="F:DNA-binding transcription factor activity, RNA polymerase II-specific"/>
    <property type="evidence" value="ECO:0007669"/>
    <property type="project" value="TreeGrafter"/>
</dbReference>
<feature type="compositionally biased region" description="Basic and acidic residues" evidence="10">
    <location>
        <begin position="330"/>
        <end position="349"/>
    </location>
</feature>
<protein>
    <recommendedName>
        <fullName evidence="9">Neuronal PAS domain-containing protein 1</fullName>
    </recommendedName>
</protein>
<dbReference type="GO" id="GO:0005634">
    <property type="term" value="C:nucleus"/>
    <property type="evidence" value="ECO:0007669"/>
    <property type="project" value="UniProtKB-SubCell"/>
</dbReference>
<comment type="caution">
    <text evidence="13">The sequence shown here is derived from an EMBL/GenBank/DDBJ whole genome shotgun (WGS) entry which is preliminary data.</text>
</comment>
<evidence type="ECO:0000256" key="5">
    <source>
        <dbReference type="ARBA" id="ARBA00023163"/>
    </source>
</evidence>
<dbReference type="PROSITE" id="PS50888">
    <property type="entry name" value="BHLH"/>
    <property type="match status" value="1"/>
</dbReference>
<feature type="domain" description="PAS" evidence="11">
    <location>
        <begin position="1072"/>
        <end position="1127"/>
    </location>
</feature>
<evidence type="ECO:0000256" key="6">
    <source>
        <dbReference type="ARBA" id="ARBA00023242"/>
    </source>
</evidence>
<dbReference type="InterPro" id="IPR035965">
    <property type="entry name" value="PAS-like_dom_sf"/>
</dbReference>
<gene>
    <name evidence="13" type="primary">Npas3_0</name>
    <name evidence="13" type="ORF">GTO95_0009000</name>
</gene>
<evidence type="ECO:0000256" key="7">
    <source>
        <dbReference type="ARBA" id="ARBA00056086"/>
    </source>
</evidence>
<dbReference type="Proteomes" id="UP000736164">
    <property type="component" value="Unassembled WGS sequence"/>
</dbReference>
<dbReference type="InterPro" id="IPR036638">
    <property type="entry name" value="HLH_DNA-bd_sf"/>
</dbReference>
<dbReference type="PANTHER" id="PTHR23043">
    <property type="entry name" value="HYPOXIA-INDUCIBLE FACTOR 1 ALPHA"/>
    <property type="match status" value="1"/>
</dbReference>
<dbReference type="Gene3D" id="4.10.280.10">
    <property type="entry name" value="Helix-loop-helix DNA-binding domain"/>
    <property type="match status" value="1"/>
</dbReference>
<feature type="non-terminal residue" evidence="13">
    <location>
        <position position="1450"/>
    </location>
</feature>
<dbReference type="InterPro" id="IPR013655">
    <property type="entry name" value="PAS_fold_3"/>
</dbReference>
<comment type="function">
    <text evidence="7">May control regulatory pathways relevant to schizophrenia and to psychotic illness. May play a role in late central nervous system development by modulating EPO expression in response to cellular oxygen level. Forms a heterodimer that binds core DNA sequence 5'-TACGTG-3' within the hypoxia response element (HRE) leading to transcriptional repression on its target gene TH.</text>
</comment>
<evidence type="ECO:0000256" key="2">
    <source>
        <dbReference type="ARBA" id="ARBA00022737"/>
    </source>
</evidence>
<dbReference type="SUPFAM" id="SSF55785">
    <property type="entry name" value="PYP-like sensor domain (PAS domain)"/>
    <property type="match status" value="2"/>
</dbReference>
<keyword evidence="2" id="KW-0677">Repeat</keyword>
<dbReference type="Pfam" id="PF08447">
    <property type="entry name" value="PAS_3"/>
    <property type="match status" value="1"/>
</dbReference>
<accession>A0A8J7NV27</accession>
<dbReference type="SMART" id="SM00353">
    <property type="entry name" value="HLH"/>
    <property type="match status" value="1"/>
</dbReference>
<keyword evidence="4" id="KW-0238">DNA-binding</keyword>